<dbReference type="Proteomes" id="UP001060085">
    <property type="component" value="Linkage Group LG02"/>
</dbReference>
<evidence type="ECO:0000313" key="1">
    <source>
        <dbReference type="EMBL" id="KAI5676465.1"/>
    </source>
</evidence>
<evidence type="ECO:0000313" key="2">
    <source>
        <dbReference type="Proteomes" id="UP001060085"/>
    </source>
</evidence>
<comment type="caution">
    <text evidence="1">The sequence shown here is derived from an EMBL/GenBank/DDBJ whole genome shotgun (WGS) entry which is preliminary data.</text>
</comment>
<organism evidence="1 2">
    <name type="scientific">Catharanthus roseus</name>
    <name type="common">Madagascar periwinkle</name>
    <name type="synonym">Vinca rosea</name>
    <dbReference type="NCBI Taxonomy" id="4058"/>
    <lineage>
        <taxon>Eukaryota</taxon>
        <taxon>Viridiplantae</taxon>
        <taxon>Streptophyta</taxon>
        <taxon>Embryophyta</taxon>
        <taxon>Tracheophyta</taxon>
        <taxon>Spermatophyta</taxon>
        <taxon>Magnoliopsida</taxon>
        <taxon>eudicotyledons</taxon>
        <taxon>Gunneridae</taxon>
        <taxon>Pentapetalae</taxon>
        <taxon>asterids</taxon>
        <taxon>lamiids</taxon>
        <taxon>Gentianales</taxon>
        <taxon>Apocynaceae</taxon>
        <taxon>Rauvolfioideae</taxon>
        <taxon>Vinceae</taxon>
        <taxon>Catharanthinae</taxon>
        <taxon>Catharanthus</taxon>
    </lineage>
</organism>
<proteinExistence type="predicted"/>
<accession>A0ACC0BUX0</accession>
<sequence length="327" mass="34771">MTSDGTCSPIREDFLYVGLWEGALAVGPCEEASCLGLCWIGAEGTGPHGVRHRKGCSGPSSEVEAAGGRQPSCWVGGQHRSGPREVASCLELCWTGAWSAGLLRVGVGLWLEIEGARAEQMGCWASGLLDFSAATLPLSCIMCSLEPKSCSPKFFCRLSDVDGMSPTVDACPHCLLLSLHPSCSSRCSARLKGSSNSHGSAFSCYFYVAAAACQGCGATGVGIGISGPPIRCLNLEILNRGSLIKGGDLEKDLDPILQSNRIYIKVVSDQSPIEGQFEFCFLFLKHLFQHGRCVPSSVTNATSLERIGTKIFIPSKGFEGLKRIRGR</sequence>
<dbReference type="EMBL" id="CM044702">
    <property type="protein sequence ID" value="KAI5676465.1"/>
    <property type="molecule type" value="Genomic_DNA"/>
</dbReference>
<gene>
    <name evidence="1" type="ORF">M9H77_07415</name>
</gene>
<name>A0ACC0BUX0_CATRO</name>
<keyword evidence="2" id="KW-1185">Reference proteome</keyword>
<protein>
    <submittedName>
        <fullName evidence="1">Uncharacterized protein</fullName>
    </submittedName>
</protein>
<reference evidence="2" key="1">
    <citation type="journal article" date="2023" name="Nat. Plants">
        <title>Single-cell RNA sequencing provides a high-resolution roadmap for understanding the multicellular compartmentation of specialized metabolism.</title>
        <authorList>
            <person name="Sun S."/>
            <person name="Shen X."/>
            <person name="Li Y."/>
            <person name="Li Y."/>
            <person name="Wang S."/>
            <person name="Li R."/>
            <person name="Zhang H."/>
            <person name="Shen G."/>
            <person name="Guo B."/>
            <person name="Wei J."/>
            <person name="Xu J."/>
            <person name="St-Pierre B."/>
            <person name="Chen S."/>
            <person name="Sun C."/>
        </authorList>
    </citation>
    <scope>NUCLEOTIDE SEQUENCE [LARGE SCALE GENOMIC DNA]</scope>
</reference>